<dbReference type="Pfam" id="PF23760">
    <property type="entry name" value="Beta-prop_DCAF12"/>
    <property type="match status" value="2"/>
</dbReference>
<feature type="domain" description="DDB1- and CUL4-associated factor 12 beta-propeller" evidence="2">
    <location>
        <begin position="177"/>
        <end position="367"/>
    </location>
</feature>
<dbReference type="PANTHER" id="PTHR14604">
    <property type="entry name" value="WD40 REPEAT PF20"/>
    <property type="match status" value="1"/>
</dbReference>
<dbReference type="Gene3D" id="2.130.10.10">
    <property type="entry name" value="YVTN repeat-like/Quinoprotein amine dehydrogenase"/>
    <property type="match status" value="1"/>
</dbReference>
<accession>D8SE71</accession>
<protein>
    <recommendedName>
        <fullName evidence="2">DDB1- and CUL4-associated factor 12 beta-propeller domain-containing protein</fullName>
    </recommendedName>
</protein>
<dbReference type="PROSITE" id="PS50294">
    <property type="entry name" value="WD_REPEATS_REGION"/>
    <property type="match status" value="1"/>
</dbReference>
<dbReference type="Proteomes" id="UP000001514">
    <property type="component" value="Unassembled WGS sequence"/>
</dbReference>
<dbReference type="OMA" id="GGEQYGW"/>
<reference evidence="3 4" key="1">
    <citation type="journal article" date="2011" name="Science">
        <title>The Selaginella genome identifies genetic changes associated with the evolution of vascular plants.</title>
        <authorList>
            <person name="Banks J.A."/>
            <person name="Nishiyama T."/>
            <person name="Hasebe M."/>
            <person name="Bowman J.L."/>
            <person name="Gribskov M."/>
            <person name="dePamphilis C."/>
            <person name="Albert V.A."/>
            <person name="Aono N."/>
            <person name="Aoyama T."/>
            <person name="Ambrose B.A."/>
            <person name="Ashton N.W."/>
            <person name="Axtell M.J."/>
            <person name="Barker E."/>
            <person name="Barker M.S."/>
            <person name="Bennetzen J.L."/>
            <person name="Bonawitz N.D."/>
            <person name="Chapple C."/>
            <person name="Cheng C."/>
            <person name="Correa L.G."/>
            <person name="Dacre M."/>
            <person name="DeBarry J."/>
            <person name="Dreyer I."/>
            <person name="Elias M."/>
            <person name="Engstrom E.M."/>
            <person name="Estelle M."/>
            <person name="Feng L."/>
            <person name="Finet C."/>
            <person name="Floyd S.K."/>
            <person name="Frommer W.B."/>
            <person name="Fujita T."/>
            <person name="Gramzow L."/>
            <person name="Gutensohn M."/>
            <person name="Harholt J."/>
            <person name="Hattori M."/>
            <person name="Heyl A."/>
            <person name="Hirai T."/>
            <person name="Hiwatashi Y."/>
            <person name="Ishikawa M."/>
            <person name="Iwata M."/>
            <person name="Karol K.G."/>
            <person name="Koehler B."/>
            <person name="Kolukisaoglu U."/>
            <person name="Kubo M."/>
            <person name="Kurata T."/>
            <person name="Lalonde S."/>
            <person name="Li K."/>
            <person name="Li Y."/>
            <person name="Litt A."/>
            <person name="Lyons E."/>
            <person name="Manning G."/>
            <person name="Maruyama T."/>
            <person name="Michael T.P."/>
            <person name="Mikami K."/>
            <person name="Miyazaki S."/>
            <person name="Morinaga S."/>
            <person name="Murata T."/>
            <person name="Mueller-Roeber B."/>
            <person name="Nelson D.R."/>
            <person name="Obara M."/>
            <person name="Oguri Y."/>
            <person name="Olmstead R.G."/>
            <person name="Onodera N."/>
            <person name="Petersen B.L."/>
            <person name="Pils B."/>
            <person name="Prigge M."/>
            <person name="Rensing S.A."/>
            <person name="Riano-Pachon D.M."/>
            <person name="Roberts A.W."/>
            <person name="Sato Y."/>
            <person name="Scheller H.V."/>
            <person name="Schulz B."/>
            <person name="Schulz C."/>
            <person name="Shakirov E.V."/>
            <person name="Shibagaki N."/>
            <person name="Shinohara N."/>
            <person name="Shippen D.E."/>
            <person name="Soerensen I."/>
            <person name="Sotooka R."/>
            <person name="Sugimoto N."/>
            <person name="Sugita M."/>
            <person name="Sumikawa N."/>
            <person name="Tanurdzic M."/>
            <person name="Theissen G."/>
            <person name="Ulvskov P."/>
            <person name="Wakazuki S."/>
            <person name="Weng J.K."/>
            <person name="Willats W.W."/>
            <person name="Wipf D."/>
            <person name="Wolf P.G."/>
            <person name="Yang L."/>
            <person name="Zimmer A.D."/>
            <person name="Zhu Q."/>
            <person name="Mitros T."/>
            <person name="Hellsten U."/>
            <person name="Loque D."/>
            <person name="Otillar R."/>
            <person name="Salamov A."/>
            <person name="Schmutz J."/>
            <person name="Shapiro H."/>
            <person name="Lindquist E."/>
            <person name="Lucas S."/>
            <person name="Rokhsar D."/>
            <person name="Grigoriev I.V."/>
        </authorList>
    </citation>
    <scope>NUCLEOTIDE SEQUENCE [LARGE SCALE GENOMIC DNA]</scope>
</reference>
<evidence type="ECO:0000256" key="1">
    <source>
        <dbReference type="PROSITE-ProRule" id="PRU00221"/>
    </source>
</evidence>
<dbReference type="PROSITE" id="PS50082">
    <property type="entry name" value="WD_REPEATS_2"/>
    <property type="match status" value="2"/>
</dbReference>
<dbReference type="InterPro" id="IPR001680">
    <property type="entry name" value="WD40_rpt"/>
</dbReference>
<dbReference type="InterPro" id="IPR050995">
    <property type="entry name" value="WD-F-box_domain-protein"/>
</dbReference>
<dbReference type="InterPro" id="IPR056151">
    <property type="entry name" value="Beta-prop_DCAF12"/>
</dbReference>
<dbReference type="STRING" id="88036.D8SE71"/>
<keyword evidence="1" id="KW-0853">WD repeat</keyword>
<dbReference type="SMART" id="SM00320">
    <property type="entry name" value="WD40"/>
    <property type="match status" value="2"/>
</dbReference>
<evidence type="ECO:0000313" key="3">
    <source>
        <dbReference type="EMBL" id="EFJ17234.1"/>
    </source>
</evidence>
<dbReference type="PANTHER" id="PTHR14604:SF3">
    <property type="entry name" value="SPERM-ASSOCIATED ANTIGEN 16 PROTEIN"/>
    <property type="match status" value="1"/>
</dbReference>
<dbReference type="KEGG" id="smo:SELMODRAFT_421161"/>
<dbReference type="HOGENOM" id="CLU_020124_0_0_1"/>
<dbReference type="OrthoDB" id="10251741at2759"/>
<organism evidence="4">
    <name type="scientific">Selaginella moellendorffii</name>
    <name type="common">Spikemoss</name>
    <dbReference type="NCBI Taxonomy" id="88036"/>
    <lineage>
        <taxon>Eukaryota</taxon>
        <taxon>Viridiplantae</taxon>
        <taxon>Streptophyta</taxon>
        <taxon>Embryophyta</taxon>
        <taxon>Tracheophyta</taxon>
        <taxon>Lycopodiopsida</taxon>
        <taxon>Selaginellales</taxon>
        <taxon>Selaginellaceae</taxon>
        <taxon>Selaginella</taxon>
    </lineage>
</organism>
<dbReference type="eggNOG" id="ENOG502QR7U">
    <property type="taxonomic scope" value="Eukaryota"/>
</dbReference>
<keyword evidence="4" id="KW-1185">Reference proteome</keyword>
<dbReference type="SUPFAM" id="SSF50978">
    <property type="entry name" value="WD40 repeat-like"/>
    <property type="match status" value="1"/>
</dbReference>
<dbReference type="Gramene" id="EFJ17234">
    <property type="protein sequence ID" value="EFJ17234"/>
    <property type="gene ID" value="SELMODRAFT_421161"/>
</dbReference>
<sequence length="367" mass="41250">MIDYIGKREVSNQCGEELRLCKERAACHVPHVLRERELSIGSSSCDKVFAAAWIDDANVALGTKDNKLLLVHSQKDRRVEITLPRRNSWSRPEPVDSSCGIHSISLNLSKSLLVTGADHPNDAAVFRLPSFQPLQLLKKHDDWIFATSWLTDTVLATGSRDSTVKLWSVTRSRSYLNESPIAERRYHRDKVRDIKYCSQAEILGTLSQDGTCKIWDPHVMEVISTVQLHYRRHLQCLAIQYPVLAVGSQKHVSFIDMRCGHLTKHIESLDDGWGVRSLSLRGPLLTCGGGKGRLSFFEMRAMKYLTLDPDASGNKHLYYKIGRGAPAERDFKWHAVYAHSYDVTGTSLLAVGGPALYGQKGCYTAIW</sequence>
<dbReference type="AlphaFoldDB" id="D8SE71"/>
<dbReference type="InterPro" id="IPR036322">
    <property type="entry name" value="WD40_repeat_dom_sf"/>
</dbReference>
<dbReference type="EMBL" id="GL377615">
    <property type="protein sequence ID" value="EFJ17234.1"/>
    <property type="molecule type" value="Genomic_DNA"/>
</dbReference>
<proteinExistence type="predicted"/>
<feature type="repeat" description="WD" evidence="1">
    <location>
        <begin position="137"/>
        <end position="177"/>
    </location>
</feature>
<feature type="repeat" description="WD" evidence="1">
    <location>
        <begin position="184"/>
        <end position="225"/>
    </location>
</feature>
<dbReference type="InParanoid" id="D8SE71"/>
<name>D8SE71_SELML</name>
<dbReference type="InterPro" id="IPR015943">
    <property type="entry name" value="WD40/YVTN_repeat-like_dom_sf"/>
</dbReference>
<gene>
    <name evidence="3" type="ORF">SELMODRAFT_421161</name>
</gene>
<evidence type="ECO:0000313" key="4">
    <source>
        <dbReference type="Proteomes" id="UP000001514"/>
    </source>
</evidence>
<evidence type="ECO:0000259" key="2">
    <source>
        <dbReference type="Pfam" id="PF23760"/>
    </source>
</evidence>
<feature type="domain" description="DDB1- and CUL4-associated factor 12 beta-propeller" evidence="2">
    <location>
        <begin position="29"/>
        <end position="172"/>
    </location>
</feature>